<evidence type="ECO:0000256" key="1">
    <source>
        <dbReference type="SAM" id="MobiDB-lite"/>
    </source>
</evidence>
<dbReference type="PANTHER" id="PTHR11075">
    <property type="entry name" value="PEPTIDE CHAIN RELEASE FACTOR"/>
    <property type="match status" value="1"/>
</dbReference>
<dbReference type="InterPro" id="IPR052104">
    <property type="entry name" value="Mito_Release_Factor_mL62"/>
</dbReference>
<dbReference type="Gene3D" id="3.30.160.20">
    <property type="match status" value="1"/>
</dbReference>
<sequence length="143" mass="16309">MPRSLIVNSSTSIPAAELSVSFARSSGPGGQNVNKVNSKVTLRWNVSESNAVSLEVRTRFLERFSSRINQAGEILISSERYRDQPRNLSDCYEKLRQLVQTTLAPQRKRKKTKPTKASIERRLAGKREKSMRKQNRRLHPGEE</sequence>
<accession>A0A5C6CK75</accession>
<proteinExistence type="predicted"/>
<feature type="compositionally biased region" description="Basic residues" evidence="1">
    <location>
        <begin position="129"/>
        <end position="143"/>
    </location>
</feature>
<dbReference type="RefSeq" id="WP_146452187.1">
    <property type="nucleotide sequence ID" value="NZ_SJPS01000006.1"/>
</dbReference>
<dbReference type="EMBL" id="SJPS01000006">
    <property type="protein sequence ID" value="TWU23701.1"/>
    <property type="molecule type" value="Genomic_DNA"/>
</dbReference>
<feature type="compositionally biased region" description="Basic and acidic residues" evidence="1">
    <location>
        <begin position="118"/>
        <end position="128"/>
    </location>
</feature>
<evidence type="ECO:0000313" key="4">
    <source>
        <dbReference type="Proteomes" id="UP000318437"/>
    </source>
</evidence>
<dbReference type="PROSITE" id="PS00745">
    <property type="entry name" value="RF_PROK_I"/>
    <property type="match status" value="1"/>
</dbReference>
<dbReference type="GO" id="GO:0016150">
    <property type="term" value="F:translation release factor activity, codon nonspecific"/>
    <property type="evidence" value="ECO:0007669"/>
    <property type="project" value="TreeGrafter"/>
</dbReference>
<dbReference type="OrthoDB" id="9815709at2"/>
<evidence type="ECO:0000259" key="2">
    <source>
        <dbReference type="PROSITE" id="PS00745"/>
    </source>
</evidence>
<dbReference type="Proteomes" id="UP000318437">
    <property type="component" value="Unassembled WGS sequence"/>
</dbReference>
<protein>
    <submittedName>
        <fullName evidence="3">Peptidyl-tRNA hydrolase ArfB</fullName>
        <ecNumber evidence="3">3.1.1.29</ecNumber>
    </submittedName>
</protein>
<dbReference type="SUPFAM" id="SSF110916">
    <property type="entry name" value="Peptidyl-tRNA hydrolase domain-like"/>
    <property type="match status" value="1"/>
</dbReference>
<reference evidence="3 4" key="1">
    <citation type="submission" date="2019-02" db="EMBL/GenBank/DDBJ databases">
        <title>Deep-cultivation of Planctomycetes and their phenomic and genomic characterization uncovers novel biology.</title>
        <authorList>
            <person name="Wiegand S."/>
            <person name="Jogler M."/>
            <person name="Boedeker C."/>
            <person name="Pinto D."/>
            <person name="Vollmers J."/>
            <person name="Rivas-Marin E."/>
            <person name="Kohn T."/>
            <person name="Peeters S.H."/>
            <person name="Heuer A."/>
            <person name="Rast P."/>
            <person name="Oberbeckmann S."/>
            <person name="Bunk B."/>
            <person name="Jeske O."/>
            <person name="Meyerdierks A."/>
            <person name="Storesund J.E."/>
            <person name="Kallscheuer N."/>
            <person name="Luecker S."/>
            <person name="Lage O.M."/>
            <person name="Pohl T."/>
            <person name="Merkel B.J."/>
            <person name="Hornburger P."/>
            <person name="Mueller R.-W."/>
            <person name="Bruemmer F."/>
            <person name="Labrenz M."/>
            <person name="Spormann A.M."/>
            <person name="Op Den Camp H."/>
            <person name="Overmann J."/>
            <person name="Amann R."/>
            <person name="Jetten M.S.M."/>
            <person name="Mascher T."/>
            <person name="Medema M.H."/>
            <person name="Devos D.P."/>
            <person name="Kaster A.-K."/>
            <person name="Ovreas L."/>
            <person name="Rohde M."/>
            <person name="Galperin M.Y."/>
            <person name="Jogler C."/>
        </authorList>
    </citation>
    <scope>NUCLEOTIDE SEQUENCE [LARGE SCALE GENOMIC DNA]</scope>
    <source>
        <strain evidence="3 4">Pla144</strain>
    </source>
</reference>
<comment type="caution">
    <text evidence="3">The sequence shown here is derived from an EMBL/GenBank/DDBJ whole genome shotgun (WGS) entry which is preliminary data.</text>
</comment>
<keyword evidence="4" id="KW-1185">Reference proteome</keyword>
<dbReference type="Pfam" id="PF00472">
    <property type="entry name" value="RF-1"/>
    <property type="match status" value="1"/>
</dbReference>
<dbReference type="PANTHER" id="PTHR11075:SF54">
    <property type="entry name" value="LARGE RIBOSOMAL SUBUNIT PROTEIN ML62"/>
    <property type="match status" value="1"/>
</dbReference>
<feature type="domain" description="Prokaryotic-type class I peptide chain release factors" evidence="2">
    <location>
        <begin position="24"/>
        <end position="40"/>
    </location>
</feature>
<feature type="region of interest" description="Disordered" evidence="1">
    <location>
        <begin position="102"/>
        <end position="143"/>
    </location>
</feature>
<dbReference type="InterPro" id="IPR000352">
    <property type="entry name" value="Pep_chain_release_fac_I"/>
</dbReference>
<dbReference type="NCBIfam" id="NF006718">
    <property type="entry name" value="PRK09256.1"/>
    <property type="match status" value="1"/>
</dbReference>
<name>A0A5C6CK75_9BACT</name>
<dbReference type="EC" id="3.1.1.29" evidence="3"/>
<organism evidence="3 4">
    <name type="scientific">Bythopirellula polymerisocia</name>
    <dbReference type="NCBI Taxonomy" id="2528003"/>
    <lineage>
        <taxon>Bacteria</taxon>
        <taxon>Pseudomonadati</taxon>
        <taxon>Planctomycetota</taxon>
        <taxon>Planctomycetia</taxon>
        <taxon>Pirellulales</taxon>
        <taxon>Lacipirellulaceae</taxon>
        <taxon>Bythopirellula</taxon>
    </lineage>
</organism>
<gene>
    <name evidence="3" type="primary">arfB</name>
    <name evidence="3" type="ORF">Pla144_38760</name>
</gene>
<keyword evidence="3" id="KW-0378">Hydrolase</keyword>
<dbReference type="GO" id="GO:0004045">
    <property type="term" value="F:peptidyl-tRNA hydrolase activity"/>
    <property type="evidence" value="ECO:0007669"/>
    <property type="project" value="UniProtKB-EC"/>
</dbReference>
<evidence type="ECO:0000313" key="3">
    <source>
        <dbReference type="EMBL" id="TWU23701.1"/>
    </source>
</evidence>
<dbReference type="AlphaFoldDB" id="A0A5C6CK75"/>